<keyword evidence="1" id="KW-0812">Transmembrane</keyword>
<feature type="transmembrane region" description="Helical" evidence="1">
    <location>
        <begin position="21"/>
        <end position="41"/>
    </location>
</feature>
<protein>
    <submittedName>
        <fullName evidence="2">Uncharacterized protein</fullName>
    </submittedName>
</protein>
<dbReference type="EMBL" id="GGEC01059828">
    <property type="protein sequence ID" value="MBX40312.1"/>
    <property type="molecule type" value="Transcribed_RNA"/>
</dbReference>
<reference evidence="2" key="1">
    <citation type="submission" date="2018-02" db="EMBL/GenBank/DDBJ databases">
        <title>Rhizophora mucronata_Transcriptome.</title>
        <authorList>
            <person name="Meera S.P."/>
            <person name="Sreeshan A."/>
            <person name="Augustine A."/>
        </authorList>
    </citation>
    <scope>NUCLEOTIDE SEQUENCE</scope>
    <source>
        <tissue evidence="2">Leaf</tissue>
    </source>
</reference>
<keyword evidence="1" id="KW-0472">Membrane</keyword>
<sequence length="58" mass="6838">MNETIGAPIMRRIKREMEMKGPVQTCPCVSFPFLVKFFVYLSYLVKLFKYLCQEEGRA</sequence>
<accession>A0A2P2NCX5</accession>
<keyword evidence="1" id="KW-1133">Transmembrane helix</keyword>
<evidence type="ECO:0000313" key="2">
    <source>
        <dbReference type="EMBL" id="MBX40312.1"/>
    </source>
</evidence>
<proteinExistence type="predicted"/>
<evidence type="ECO:0000256" key="1">
    <source>
        <dbReference type="SAM" id="Phobius"/>
    </source>
</evidence>
<name>A0A2P2NCX5_RHIMU</name>
<dbReference type="AlphaFoldDB" id="A0A2P2NCX5"/>
<organism evidence="2">
    <name type="scientific">Rhizophora mucronata</name>
    <name type="common">Asiatic mangrove</name>
    <dbReference type="NCBI Taxonomy" id="61149"/>
    <lineage>
        <taxon>Eukaryota</taxon>
        <taxon>Viridiplantae</taxon>
        <taxon>Streptophyta</taxon>
        <taxon>Embryophyta</taxon>
        <taxon>Tracheophyta</taxon>
        <taxon>Spermatophyta</taxon>
        <taxon>Magnoliopsida</taxon>
        <taxon>eudicotyledons</taxon>
        <taxon>Gunneridae</taxon>
        <taxon>Pentapetalae</taxon>
        <taxon>rosids</taxon>
        <taxon>fabids</taxon>
        <taxon>Malpighiales</taxon>
        <taxon>Rhizophoraceae</taxon>
        <taxon>Rhizophora</taxon>
    </lineage>
</organism>